<dbReference type="Proteomes" id="UP000741360">
    <property type="component" value="Unassembled WGS sequence"/>
</dbReference>
<name>A0A932M0H9_UNCTE</name>
<dbReference type="SUPFAM" id="SSF53474">
    <property type="entry name" value="alpha/beta-Hydrolases"/>
    <property type="match status" value="1"/>
</dbReference>
<reference evidence="2" key="1">
    <citation type="submission" date="2020-07" db="EMBL/GenBank/DDBJ databases">
        <title>Huge and variable diversity of episymbiotic CPR bacteria and DPANN archaea in groundwater ecosystems.</title>
        <authorList>
            <person name="He C.Y."/>
            <person name="Keren R."/>
            <person name="Whittaker M."/>
            <person name="Farag I.F."/>
            <person name="Doudna J."/>
            <person name="Cate J.H.D."/>
            <person name="Banfield J.F."/>
        </authorList>
    </citation>
    <scope>NUCLEOTIDE SEQUENCE</scope>
    <source>
        <strain evidence="2">NC_groundwater_717_Ag_S-0.2um_59_8</strain>
    </source>
</reference>
<dbReference type="AlphaFoldDB" id="A0A932M0H9"/>
<dbReference type="InterPro" id="IPR029058">
    <property type="entry name" value="AB_hydrolase_fold"/>
</dbReference>
<dbReference type="PANTHER" id="PTHR46623">
    <property type="entry name" value="CARBOXYMETHYLENEBUTENOLIDASE-RELATED"/>
    <property type="match status" value="1"/>
</dbReference>
<dbReference type="EMBL" id="JACPSX010000138">
    <property type="protein sequence ID" value="MBI3014887.1"/>
    <property type="molecule type" value="Genomic_DNA"/>
</dbReference>
<evidence type="ECO:0000313" key="3">
    <source>
        <dbReference type="Proteomes" id="UP000741360"/>
    </source>
</evidence>
<accession>A0A932M0H9</accession>
<sequence length="290" mass="31428">MEGSIENLVEQYGEGAISRRSFIQKGAILLGSTAAATTLVESLRFNPAVAAVVEPDDPNLISSAVEYPGDGFTMHGYLSRPKAAGKRGGLIVIHENRGINDHIRDVARRAAKEGMAALAPDLLSRAGGTDKFTNPDDAIAAINKLTSTDLIKDLQSSFTYLKGLDTVIPGKIGVIGFCWGGANSLLFSTQNRELAATVVFYGRNPNPIDLVRNLPGPILGIYGERDTGITSKVPELEEALKKYNKLYEIKIYPGAQHAFHNETNPSRYNPEAARDAWARAMVFLKKNLQS</sequence>
<evidence type="ECO:0000313" key="2">
    <source>
        <dbReference type="EMBL" id="MBI3014887.1"/>
    </source>
</evidence>
<organism evidence="2 3">
    <name type="scientific">Tectimicrobiota bacterium</name>
    <dbReference type="NCBI Taxonomy" id="2528274"/>
    <lineage>
        <taxon>Bacteria</taxon>
        <taxon>Pseudomonadati</taxon>
        <taxon>Nitrospinota/Tectimicrobiota group</taxon>
        <taxon>Candidatus Tectimicrobiota</taxon>
    </lineage>
</organism>
<dbReference type="Gene3D" id="3.40.50.1820">
    <property type="entry name" value="alpha/beta hydrolase"/>
    <property type="match status" value="1"/>
</dbReference>
<comment type="caution">
    <text evidence="2">The sequence shown here is derived from an EMBL/GenBank/DDBJ whole genome shotgun (WGS) entry which is preliminary data.</text>
</comment>
<dbReference type="PROSITE" id="PS51318">
    <property type="entry name" value="TAT"/>
    <property type="match status" value="1"/>
</dbReference>
<dbReference type="PANTHER" id="PTHR46623:SF6">
    <property type="entry name" value="ALPHA_BETA-HYDROLASES SUPERFAMILY PROTEIN"/>
    <property type="match status" value="1"/>
</dbReference>
<dbReference type="InterPro" id="IPR006311">
    <property type="entry name" value="TAT_signal"/>
</dbReference>
<protein>
    <submittedName>
        <fullName evidence="2">Dienelactone hydrolase family protein</fullName>
    </submittedName>
</protein>
<proteinExistence type="predicted"/>
<evidence type="ECO:0000259" key="1">
    <source>
        <dbReference type="Pfam" id="PF01738"/>
    </source>
</evidence>
<feature type="domain" description="Dienelactone hydrolase" evidence="1">
    <location>
        <begin position="74"/>
        <end position="286"/>
    </location>
</feature>
<gene>
    <name evidence="2" type="ORF">HYY65_07500</name>
</gene>
<dbReference type="InterPro" id="IPR002925">
    <property type="entry name" value="Dienelactn_hydro"/>
</dbReference>
<keyword evidence="2" id="KW-0378">Hydrolase</keyword>
<dbReference type="Pfam" id="PF01738">
    <property type="entry name" value="DLH"/>
    <property type="match status" value="1"/>
</dbReference>
<dbReference type="InterPro" id="IPR051049">
    <property type="entry name" value="Dienelactone_hydrolase-like"/>
</dbReference>
<dbReference type="GO" id="GO:0016787">
    <property type="term" value="F:hydrolase activity"/>
    <property type="evidence" value="ECO:0007669"/>
    <property type="project" value="UniProtKB-KW"/>
</dbReference>